<organism evidence="2">
    <name type="scientific">Rhizophora mucronata</name>
    <name type="common">Asiatic mangrove</name>
    <dbReference type="NCBI Taxonomy" id="61149"/>
    <lineage>
        <taxon>Eukaryota</taxon>
        <taxon>Viridiplantae</taxon>
        <taxon>Streptophyta</taxon>
        <taxon>Embryophyta</taxon>
        <taxon>Tracheophyta</taxon>
        <taxon>Spermatophyta</taxon>
        <taxon>Magnoliopsida</taxon>
        <taxon>eudicotyledons</taxon>
        <taxon>Gunneridae</taxon>
        <taxon>Pentapetalae</taxon>
        <taxon>rosids</taxon>
        <taxon>fabids</taxon>
        <taxon>Malpighiales</taxon>
        <taxon>Rhizophoraceae</taxon>
        <taxon>Rhizophora</taxon>
    </lineage>
</organism>
<evidence type="ECO:0000256" key="1">
    <source>
        <dbReference type="SAM" id="MobiDB-lite"/>
    </source>
</evidence>
<evidence type="ECO:0000313" key="2">
    <source>
        <dbReference type="EMBL" id="MBX07174.1"/>
    </source>
</evidence>
<dbReference type="AlphaFoldDB" id="A0A2P2KN78"/>
<dbReference type="EMBL" id="GGEC01026690">
    <property type="protein sequence ID" value="MBX07174.1"/>
    <property type="molecule type" value="Transcribed_RNA"/>
</dbReference>
<protein>
    <submittedName>
        <fullName evidence="2">HMG-Y-related protein A isoform X2</fullName>
    </submittedName>
</protein>
<sequence length="53" mass="6063">MSYLSHSSHSMLQLLAKSSTHNSRTKTKLENARHILRNKTSSQRVNKIVKSVK</sequence>
<proteinExistence type="predicted"/>
<reference evidence="2" key="1">
    <citation type="submission" date="2018-02" db="EMBL/GenBank/DDBJ databases">
        <title>Rhizophora mucronata_Transcriptome.</title>
        <authorList>
            <person name="Meera S.P."/>
            <person name="Sreeshan A."/>
            <person name="Augustine A."/>
        </authorList>
    </citation>
    <scope>NUCLEOTIDE SEQUENCE</scope>
    <source>
        <tissue evidence="2">Leaf</tissue>
    </source>
</reference>
<accession>A0A2P2KN78</accession>
<feature type="compositionally biased region" description="Low complexity" evidence="1">
    <location>
        <begin position="1"/>
        <end position="15"/>
    </location>
</feature>
<name>A0A2P2KN78_RHIMU</name>
<feature type="region of interest" description="Disordered" evidence="1">
    <location>
        <begin position="1"/>
        <end position="53"/>
    </location>
</feature>